<keyword evidence="5" id="KW-0732">Signal</keyword>
<keyword evidence="8" id="KW-0067">ATP-binding</keyword>
<dbReference type="GO" id="GO:0009626">
    <property type="term" value="P:plant-type hypersensitive response"/>
    <property type="evidence" value="ECO:0007669"/>
    <property type="project" value="UniProtKB-KW"/>
</dbReference>
<keyword evidence="7 16" id="KW-0418">Kinase</keyword>
<dbReference type="PROSITE" id="PS50011">
    <property type="entry name" value="PROTEIN_KINASE_DOM"/>
    <property type="match status" value="1"/>
</dbReference>
<feature type="compositionally biased region" description="Basic and acidic residues" evidence="13">
    <location>
        <begin position="94"/>
        <end position="145"/>
    </location>
</feature>
<evidence type="ECO:0000256" key="9">
    <source>
        <dbReference type="ARBA" id="ARBA00023157"/>
    </source>
</evidence>
<keyword evidence="16" id="KW-0675">Receptor</keyword>
<dbReference type="InterPro" id="IPR036163">
    <property type="entry name" value="HMA_dom_sf"/>
</dbReference>
<dbReference type="InterPro" id="IPR044594">
    <property type="entry name" value="HIPP01/3/5/6"/>
</dbReference>
<keyword evidence="17" id="KW-1185">Reference proteome</keyword>
<dbReference type="InterPro" id="IPR011009">
    <property type="entry name" value="Kinase-like_dom_sf"/>
</dbReference>
<comment type="subcellular location">
    <subcellularLocation>
        <location evidence="1">Membrane</location>
        <topology evidence="1">Peripheral membrane protein</topology>
    </subcellularLocation>
</comment>
<comment type="catalytic activity">
    <reaction evidence="12">
        <text>L-seryl-[protein] + ATP = O-phospho-L-seryl-[protein] + ADP + H(+)</text>
        <dbReference type="Rhea" id="RHEA:17989"/>
        <dbReference type="Rhea" id="RHEA-COMP:9863"/>
        <dbReference type="Rhea" id="RHEA-COMP:11604"/>
        <dbReference type="ChEBI" id="CHEBI:15378"/>
        <dbReference type="ChEBI" id="CHEBI:29999"/>
        <dbReference type="ChEBI" id="CHEBI:30616"/>
        <dbReference type="ChEBI" id="CHEBI:83421"/>
        <dbReference type="ChEBI" id="CHEBI:456216"/>
        <dbReference type="EC" id="2.7.11.1"/>
    </reaction>
</comment>
<dbReference type="AlphaFoldDB" id="A0A830BK99"/>
<dbReference type="GO" id="GO:0016020">
    <property type="term" value="C:membrane"/>
    <property type="evidence" value="ECO:0007669"/>
    <property type="project" value="UniProtKB-SubCell"/>
</dbReference>
<dbReference type="PANTHER" id="PTHR46413">
    <property type="entry name" value="HEAVY METAL-ASSOCIATED ISOPRENYLATED PLANT PROTEIN 6"/>
    <property type="match status" value="1"/>
</dbReference>
<evidence type="ECO:0000256" key="3">
    <source>
        <dbReference type="ARBA" id="ARBA00022527"/>
    </source>
</evidence>
<evidence type="ECO:0000256" key="2">
    <source>
        <dbReference type="ARBA" id="ARBA00012513"/>
    </source>
</evidence>
<dbReference type="PANTHER" id="PTHR46413:SF34">
    <property type="entry name" value="HEAVY METAL-ASSOCIATED ISOPRENYLATED PLANT PROTEIN 3-LIKE"/>
    <property type="match status" value="1"/>
</dbReference>
<dbReference type="Pfam" id="PF07714">
    <property type="entry name" value="PK_Tyr_Ser-Thr"/>
    <property type="match status" value="1"/>
</dbReference>
<comment type="caution">
    <text evidence="16">The sequence shown here is derived from an EMBL/GenBank/DDBJ whole genome shotgun (WGS) entry which is preliminary data.</text>
</comment>
<protein>
    <recommendedName>
        <fullName evidence="2">non-specific serine/threonine protein kinase</fullName>
        <ecNumber evidence="2">2.7.11.1</ecNumber>
    </recommendedName>
</protein>
<dbReference type="PROSITE" id="PS50846">
    <property type="entry name" value="HMA_2"/>
    <property type="match status" value="2"/>
</dbReference>
<dbReference type="EC" id="2.7.11.1" evidence="2"/>
<feature type="compositionally biased region" description="Basic and acidic residues" evidence="13">
    <location>
        <begin position="1"/>
        <end position="21"/>
    </location>
</feature>
<keyword evidence="9" id="KW-1015">Disulfide bond</keyword>
<feature type="domain" description="HMA" evidence="15">
    <location>
        <begin position="24"/>
        <end position="86"/>
    </location>
</feature>
<evidence type="ECO:0000256" key="8">
    <source>
        <dbReference type="ARBA" id="ARBA00022840"/>
    </source>
</evidence>
<feature type="domain" description="Protein kinase" evidence="14">
    <location>
        <begin position="374"/>
        <end position="532"/>
    </location>
</feature>
<keyword evidence="10" id="KW-0325">Glycoprotein</keyword>
<dbReference type="FunFam" id="3.30.200.20:FF:000195">
    <property type="entry name" value="G-type lectin S-receptor-like serine/threonine-protein kinase"/>
    <property type="match status" value="1"/>
</dbReference>
<keyword evidence="3" id="KW-0723">Serine/threonine-protein kinase</keyword>
<dbReference type="InterPro" id="IPR006121">
    <property type="entry name" value="HMA_dom"/>
</dbReference>
<evidence type="ECO:0000313" key="17">
    <source>
        <dbReference type="Proteomes" id="UP000653305"/>
    </source>
</evidence>
<feature type="region of interest" description="Disordered" evidence="13">
    <location>
        <begin position="214"/>
        <end position="242"/>
    </location>
</feature>
<organism evidence="16 17">
    <name type="scientific">Phtheirospermum japonicum</name>
    <dbReference type="NCBI Taxonomy" id="374723"/>
    <lineage>
        <taxon>Eukaryota</taxon>
        <taxon>Viridiplantae</taxon>
        <taxon>Streptophyta</taxon>
        <taxon>Embryophyta</taxon>
        <taxon>Tracheophyta</taxon>
        <taxon>Spermatophyta</taxon>
        <taxon>Magnoliopsida</taxon>
        <taxon>eudicotyledons</taxon>
        <taxon>Gunneridae</taxon>
        <taxon>Pentapetalae</taxon>
        <taxon>asterids</taxon>
        <taxon>lamiids</taxon>
        <taxon>Lamiales</taxon>
        <taxon>Orobanchaceae</taxon>
        <taxon>Orobanchaceae incertae sedis</taxon>
        <taxon>Phtheirospermum</taxon>
    </lineage>
</organism>
<evidence type="ECO:0000256" key="13">
    <source>
        <dbReference type="SAM" id="MobiDB-lite"/>
    </source>
</evidence>
<accession>A0A830BK99</accession>
<evidence type="ECO:0000256" key="11">
    <source>
        <dbReference type="ARBA" id="ARBA00047899"/>
    </source>
</evidence>
<name>A0A830BK99_9LAMI</name>
<evidence type="ECO:0000259" key="15">
    <source>
        <dbReference type="PROSITE" id="PS50846"/>
    </source>
</evidence>
<evidence type="ECO:0000313" key="16">
    <source>
        <dbReference type="EMBL" id="GFP82511.1"/>
    </source>
</evidence>
<evidence type="ECO:0000259" key="14">
    <source>
        <dbReference type="PROSITE" id="PS50011"/>
    </source>
</evidence>
<reference evidence="16" key="1">
    <citation type="submission" date="2020-07" db="EMBL/GenBank/DDBJ databases">
        <title>Ethylene signaling mediates host invasion by parasitic plants.</title>
        <authorList>
            <person name="Yoshida S."/>
        </authorList>
    </citation>
    <scope>NUCLEOTIDE SEQUENCE</scope>
    <source>
        <strain evidence="16">Okayama</strain>
    </source>
</reference>
<keyword evidence="4" id="KW-0808">Transferase</keyword>
<dbReference type="EMBL" id="BMAC01000045">
    <property type="protein sequence ID" value="GFP82511.1"/>
    <property type="molecule type" value="Genomic_DNA"/>
</dbReference>
<dbReference type="OrthoDB" id="773760at2759"/>
<dbReference type="CDD" id="cd00371">
    <property type="entry name" value="HMA"/>
    <property type="match status" value="1"/>
</dbReference>
<dbReference type="GO" id="GO:0004674">
    <property type="term" value="F:protein serine/threonine kinase activity"/>
    <property type="evidence" value="ECO:0007669"/>
    <property type="project" value="UniProtKB-KW"/>
</dbReference>
<dbReference type="Gene3D" id="3.30.200.20">
    <property type="entry name" value="Phosphorylase Kinase, domain 1"/>
    <property type="match status" value="1"/>
</dbReference>
<comment type="catalytic activity">
    <reaction evidence="11">
        <text>L-threonyl-[protein] + ATP = O-phospho-L-threonyl-[protein] + ADP + H(+)</text>
        <dbReference type="Rhea" id="RHEA:46608"/>
        <dbReference type="Rhea" id="RHEA-COMP:11060"/>
        <dbReference type="Rhea" id="RHEA-COMP:11605"/>
        <dbReference type="ChEBI" id="CHEBI:15378"/>
        <dbReference type="ChEBI" id="CHEBI:30013"/>
        <dbReference type="ChEBI" id="CHEBI:30616"/>
        <dbReference type="ChEBI" id="CHEBI:61977"/>
        <dbReference type="ChEBI" id="CHEBI:456216"/>
        <dbReference type="EC" id="2.7.11.1"/>
    </reaction>
</comment>
<dbReference type="Gene3D" id="3.30.70.100">
    <property type="match status" value="2"/>
</dbReference>
<gene>
    <name evidence="16" type="ORF">PHJA_000394100</name>
</gene>
<proteinExistence type="predicted"/>
<keyword evidence="6" id="KW-0547">Nucleotide-binding</keyword>
<dbReference type="Pfam" id="PF00403">
    <property type="entry name" value="HMA"/>
    <property type="match status" value="2"/>
</dbReference>
<evidence type="ECO:0000256" key="7">
    <source>
        <dbReference type="ARBA" id="ARBA00022777"/>
    </source>
</evidence>
<keyword evidence="16" id="KW-0430">Lectin</keyword>
<dbReference type="GO" id="GO:0005524">
    <property type="term" value="F:ATP binding"/>
    <property type="evidence" value="ECO:0007669"/>
    <property type="project" value="UniProtKB-KW"/>
</dbReference>
<evidence type="ECO:0000256" key="1">
    <source>
        <dbReference type="ARBA" id="ARBA00004170"/>
    </source>
</evidence>
<feature type="region of interest" description="Disordered" evidence="13">
    <location>
        <begin position="77"/>
        <end position="145"/>
    </location>
</feature>
<evidence type="ECO:0000256" key="12">
    <source>
        <dbReference type="ARBA" id="ARBA00048679"/>
    </source>
</evidence>
<dbReference type="SUPFAM" id="SSF56112">
    <property type="entry name" value="Protein kinase-like (PK-like)"/>
    <property type="match status" value="1"/>
</dbReference>
<dbReference type="InterPro" id="IPR001245">
    <property type="entry name" value="Ser-Thr/Tyr_kinase_cat_dom"/>
</dbReference>
<dbReference type="GO" id="GO:0030246">
    <property type="term" value="F:carbohydrate binding"/>
    <property type="evidence" value="ECO:0007669"/>
    <property type="project" value="UniProtKB-KW"/>
</dbReference>
<evidence type="ECO:0000256" key="5">
    <source>
        <dbReference type="ARBA" id="ARBA00022729"/>
    </source>
</evidence>
<evidence type="ECO:0000256" key="6">
    <source>
        <dbReference type="ARBA" id="ARBA00022741"/>
    </source>
</evidence>
<feature type="compositionally biased region" description="Basic and acidic residues" evidence="13">
    <location>
        <begin position="77"/>
        <end position="87"/>
    </location>
</feature>
<sequence>MGEKNKKTNEGEQKEEGENKKKNNVTVVLKADLHCEGCASKVIKCIRSFDGVDTVTTGDGQKITVVGKVDPAKLREKVEQKTNKKVELISPQPKNDRGGGDNKENDKGKENGGGDSDNGKQEKKKESKEKYSNDKSDQKNPKEKEIPVTTAEFKVNLHCDGCIQKIYKTVTKTIGYEDMKIDKQKDLVSVTGAIDMKALAEVLSKQLKKDLEIVSPKKDGEKKENSGSGEKGKNGADEKAEGNKMQASLGGYPYPFVPGPVVIGDQFHYNPYPVYQYQAPQIFSDENPNACSVISGLYAWDQNPKIRCLEWPRGVGPEPPPPPLPEAAALQLTAPVLRQTVSNLATAVLLHRRKDDLELPTYDLSIVTKATNSFSDNNKLGEGGFGPVYKGMLDDGKEIAVKRLSKTSMQGLDEFRNEVSCIAKLQHRNLVKLLGCCIQGDEKMLIYEYMPNNSLDFILLVLEIVSGQRSGDFHHTDHHHDLLGHERFWSATSFSLVKEKKISSLSLAALSSSSSRDEKARKTRKVPVVAGV</sequence>
<dbReference type="SUPFAM" id="SSF55008">
    <property type="entry name" value="HMA, heavy metal-associated domain"/>
    <property type="match status" value="2"/>
</dbReference>
<feature type="region of interest" description="Disordered" evidence="13">
    <location>
        <begin position="1"/>
        <end position="25"/>
    </location>
</feature>
<evidence type="ECO:0000256" key="10">
    <source>
        <dbReference type="ARBA" id="ARBA00023180"/>
    </source>
</evidence>
<dbReference type="GO" id="GO:0046872">
    <property type="term" value="F:metal ion binding"/>
    <property type="evidence" value="ECO:0007669"/>
    <property type="project" value="InterPro"/>
</dbReference>
<dbReference type="InterPro" id="IPR000719">
    <property type="entry name" value="Prot_kinase_dom"/>
</dbReference>
<dbReference type="Proteomes" id="UP000653305">
    <property type="component" value="Unassembled WGS sequence"/>
</dbReference>
<feature type="domain" description="HMA" evidence="15">
    <location>
        <begin position="148"/>
        <end position="211"/>
    </location>
</feature>
<evidence type="ECO:0000256" key="4">
    <source>
        <dbReference type="ARBA" id="ARBA00022679"/>
    </source>
</evidence>